<dbReference type="SMART" id="SM00327">
    <property type="entry name" value="VWA"/>
    <property type="match status" value="1"/>
</dbReference>
<dbReference type="OrthoDB" id="9784383at2"/>
<keyword evidence="2" id="KW-0472">Membrane</keyword>
<evidence type="ECO:0000259" key="3">
    <source>
        <dbReference type="PROSITE" id="PS50234"/>
    </source>
</evidence>
<dbReference type="EMBL" id="SMDR01000001">
    <property type="protein sequence ID" value="TNJ35595.1"/>
    <property type="molecule type" value="Genomic_DNA"/>
</dbReference>
<accession>A0A5C4RX71</accession>
<feature type="region of interest" description="Disordered" evidence="1">
    <location>
        <begin position="41"/>
        <end position="69"/>
    </location>
</feature>
<evidence type="ECO:0000256" key="2">
    <source>
        <dbReference type="SAM" id="Phobius"/>
    </source>
</evidence>
<dbReference type="Pfam" id="PF08487">
    <property type="entry name" value="VIT"/>
    <property type="match status" value="1"/>
</dbReference>
<dbReference type="NCBIfam" id="TIGR03788">
    <property type="entry name" value="marine_srt_targ"/>
    <property type="match status" value="1"/>
</dbReference>
<dbReference type="InterPro" id="IPR013694">
    <property type="entry name" value="VIT"/>
</dbReference>
<keyword evidence="2" id="KW-0812">Transmembrane</keyword>
<organism evidence="5 6">
    <name type="scientific">Arenimonas terrae</name>
    <dbReference type="NCBI Taxonomy" id="2546226"/>
    <lineage>
        <taxon>Bacteria</taxon>
        <taxon>Pseudomonadati</taxon>
        <taxon>Pseudomonadota</taxon>
        <taxon>Gammaproteobacteria</taxon>
        <taxon>Lysobacterales</taxon>
        <taxon>Lysobacteraceae</taxon>
        <taxon>Arenimonas</taxon>
    </lineage>
</organism>
<keyword evidence="2" id="KW-1133">Transmembrane helix</keyword>
<dbReference type="AlphaFoldDB" id="A0A5C4RX71"/>
<dbReference type="Pfam" id="PF13768">
    <property type="entry name" value="VWA_3"/>
    <property type="match status" value="1"/>
</dbReference>
<keyword evidence="6" id="KW-1185">Reference proteome</keyword>
<dbReference type="InterPro" id="IPR002035">
    <property type="entry name" value="VWF_A"/>
</dbReference>
<comment type="caution">
    <text evidence="5">The sequence shown here is derived from an EMBL/GenBank/DDBJ whole genome shotgun (WGS) entry which is preliminary data.</text>
</comment>
<feature type="domain" description="VIT" evidence="4">
    <location>
        <begin position="116"/>
        <end position="244"/>
    </location>
</feature>
<evidence type="ECO:0000259" key="4">
    <source>
        <dbReference type="PROSITE" id="PS51468"/>
    </source>
</evidence>
<dbReference type="InterPro" id="IPR022440">
    <property type="entry name" value="CHP03788"/>
</dbReference>
<protein>
    <submittedName>
        <fullName evidence="5">Marine proteobacterial sortase target protein</fullName>
    </submittedName>
</protein>
<dbReference type="SMART" id="SM00609">
    <property type="entry name" value="VIT"/>
    <property type="match status" value="1"/>
</dbReference>
<dbReference type="PROSITE" id="PS51468">
    <property type="entry name" value="VIT"/>
    <property type="match status" value="1"/>
</dbReference>
<feature type="transmembrane region" description="Helical" evidence="2">
    <location>
        <begin position="84"/>
        <end position="105"/>
    </location>
</feature>
<dbReference type="InterPro" id="IPR036465">
    <property type="entry name" value="vWFA_dom_sf"/>
</dbReference>
<name>A0A5C4RX71_9GAMM</name>
<sequence>MAGSSSTMATVRDMAASLGQPQGRGQCAARKSPHFIAALPAAGPGARPQRAWNGPVTQEPTMHQRETRKPRLFRSRRLPPRPVIWFYLWLSLAVALVFACLPAFASERAQATDPEPEGLMLRAGDQWVASIAMDTTVDMQVHGLLAEVSVRQTYRNDTSEWREGRYLLPLPENGAVGALTLRIGERLIEGEIREKAQAQAEYAAAVASGQRASLVEQNRPNLFQTAVANIGPGEEVEIEVRYWQPVLYRDGVFSLTLPLTLTPRYLPGNDGGSYAQQTEDFRMLPAANAPEALPAVAGAHDAGSALPPTVSVTAEIEPGLPLQSLTSPSHAVTVAAEGPTYRVTLAQLVESGDRDFELRWEPVPSKAPRSAVFTDRYAGEDFALVMLVPPTLPTAPLPRELILVIDNSGSMSGASMTQAIEAADRALARLQPGDRFNVVRFDDTFDLLFPTPVPAQPGNVARARAYVRSLTADGGTEMLPALRAAFEGQAPAGFLRQVVLATDAAVGNEDELLQLIESARGEARLFPIGIGSAPNGHFLRKAAEAGRGTQTLIRDVNEVTERMDALLAKLDKPAMRDVQLDWPGVAEMYPARVPDLYAGEAVQVIARLDRLQDAVTVRGLRPQPWVRRVPLTGGHATASPGIGRLWARARIDSLEDELRRGGDAHSLRAQVVDVALRHGLVSTYTSLVAVDRTPARPKDEAMGSTRLLNATPEGSLQFAQGSLGWQRELLIALVLALTAFVLMRFRS</sequence>
<evidence type="ECO:0000313" key="6">
    <source>
        <dbReference type="Proteomes" id="UP000305760"/>
    </source>
</evidence>
<feature type="domain" description="VWFA" evidence="3">
    <location>
        <begin position="400"/>
        <end position="570"/>
    </location>
</feature>
<proteinExistence type="predicted"/>
<dbReference type="SUPFAM" id="SSF53300">
    <property type="entry name" value="vWA-like"/>
    <property type="match status" value="1"/>
</dbReference>
<dbReference type="PROSITE" id="PS50234">
    <property type="entry name" value="VWFA"/>
    <property type="match status" value="1"/>
</dbReference>
<gene>
    <name evidence="5" type="ORF">E1B00_07560</name>
</gene>
<feature type="compositionally biased region" description="Low complexity" evidence="1">
    <location>
        <begin position="41"/>
        <end position="51"/>
    </location>
</feature>
<evidence type="ECO:0000313" key="5">
    <source>
        <dbReference type="EMBL" id="TNJ35595.1"/>
    </source>
</evidence>
<dbReference type="Proteomes" id="UP000305760">
    <property type="component" value="Unassembled WGS sequence"/>
</dbReference>
<dbReference type="PANTHER" id="PTHR45737:SF6">
    <property type="entry name" value="VON WILLEBRAND FACTOR A DOMAIN-CONTAINING PROTEIN 5A"/>
    <property type="match status" value="1"/>
</dbReference>
<dbReference type="Gene3D" id="3.40.50.410">
    <property type="entry name" value="von Willebrand factor, type A domain"/>
    <property type="match status" value="1"/>
</dbReference>
<evidence type="ECO:0000256" key="1">
    <source>
        <dbReference type="SAM" id="MobiDB-lite"/>
    </source>
</evidence>
<dbReference type="PANTHER" id="PTHR45737">
    <property type="entry name" value="VON WILLEBRAND FACTOR A DOMAIN-CONTAINING PROTEIN 5A"/>
    <property type="match status" value="1"/>
</dbReference>
<reference evidence="5 6" key="1">
    <citation type="submission" date="2019-03" db="EMBL/GenBank/DDBJ databases">
        <title>Arenimonas daejeonensis sp. nov., isolated from compost.</title>
        <authorList>
            <person name="Jeon C.O."/>
        </authorList>
    </citation>
    <scope>NUCLEOTIDE SEQUENCE [LARGE SCALE GENOMIC DNA]</scope>
    <source>
        <strain evidence="5 6">R29</strain>
    </source>
</reference>